<dbReference type="InterPro" id="IPR035979">
    <property type="entry name" value="RBD_domain_sf"/>
</dbReference>
<proteinExistence type="predicted"/>
<dbReference type="AlphaFoldDB" id="A0AAD1XKB9"/>
<evidence type="ECO:0000256" key="3">
    <source>
        <dbReference type="SAM" id="MobiDB-lite"/>
    </source>
</evidence>
<evidence type="ECO:0000256" key="2">
    <source>
        <dbReference type="PROSITE-ProRule" id="PRU00176"/>
    </source>
</evidence>
<reference evidence="5" key="1">
    <citation type="submission" date="2023-07" db="EMBL/GenBank/DDBJ databases">
        <authorList>
            <consortium name="AG Swart"/>
            <person name="Singh M."/>
            <person name="Singh A."/>
            <person name="Seah K."/>
            <person name="Emmerich C."/>
        </authorList>
    </citation>
    <scope>NUCLEOTIDE SEQUENCE</scope>
    <source>
        <strain evidence="5">DP1</strain>
    </source>
</reference>
<dbReference type="PANTHER" id="PTHR23236:SF11">
    <property type="entry name" value="EUKARYOTIC TRANSLATION INITIATION FACTOR 4H"/>
    <property type="match status" value="1"/>
</dbReference>
<accession>A0AAD1XKB9</accession>
<feature type="compositionally biased region" description="Basic residues" evidence="3">
    <location>
        <begin position="25"/>
        <end position="40"/>
    </location>
</feature>
<gene>
    <name evidence="5" type="ORF">ECRASSUSDP1_LOCUS15616</name>
</gene>
<name>A0AAD1XKB9_EUPCR</name>
<dbReference type="Proteomes" id="UP001295684">
    <property type="component" value="Unassembled WGS sequence"/>
</dbReference>
<sequence length="279" mass="32059">MSDSEDQKSEIEAQQEEEKVASKEAKKRKTRTRGSKKKKAKKDEEDQPNLHGTTEKGEKIFSIFLSGLPYECDEDKIREFLGNPKTIVDIKLPKYQDTGRCLGYSHVEFNRKKDYEHGLSLDGQKIGNRYIDIAPSKGKSVKKVVRSKIPPPGCRTIFVGNLPYDITEDQVGDKFRKFGEIDQVRFAVNYQTKVFKGFGYVDFKYPEAVPRALDFDGTEFKGRKLAVDFSTSGPRHGYKIRIHDEGNKLYNKGIKKEIAAKKRRKEKMRAKMEEGRDFA</sequence>
<evidence type="ECO:0000259" key="4">
    <source>
        <dbReference type="PROSITE" id="PS50102"/>
    </source>
</evidence>
<dbReference type="PANTHER" id="PTHR23236">
    <property type="entry name" value="EUKARYOTIC TRANSLATION INITIATION FACTOR 4B/4H"/>
    <property type="match status" value="1"/>
</dbReference>
<evidence type="ECO:0000313" key="6">
    <source>
        <dbReference type="Proteomes" id="UP001295684"/>
    </source>
</evidence>
<organism evidence="5 6">
    <name type="scientific">Euplotes crassus</name>
    <dbReference type="NCBI Taxonomy" id="5936"/>
    <lineage>
        <taxon>Eukaryota</taxon>
        <taxon>Sar</taxon>
        <taxon>Alveolata</taxon>
        <taxon>Ciliophora</taxon>
        <taxon>Intramacronucleata</taxon>
        <taxon>Spirotrichea</taxon>
        <taxon>Hypotrichia</taxon>
        <taxon>Euplotida</taxon>
        <taxon>Euplotidae</taxon>
        <taxon>Moneuplotes</taxon>
    </lineage>
</organism>
<keyword evidence="1 2" id="KW-0694">RNA-binding</keyword>
<dbReference type="GO" id="GO:0003723">
    <property type="term" value="F:RNA binding"/>
    <property type="evidence" value="ECO:0007669"/>
    <property type="project" value="UniProtKB-UniRule"/>
</dbReference>
<dbReference type="PROSITE" id="PS50102">
    <property type="entry name" value="RRM"/>
    <property type="match status" value="2"/>
</dbReference>
<comment type="caution">
    <text evidence="5">The sequence shown here is derived from an EMBL/GenBank/DDBJ whole genome shotgun (WGS) entry which is preliminary data.</text>
</comment>
<dbReference type="InterPro" id="IPR000504">
    <property type="entry name" value="RRM_dom"/>
</dbReference>
<keyword evidence="6" id="KW-1185">Reference proteome</keyword>
<evidence type="ECO:0000313" key="5">
    <source>
        <dbReference type="EMBL" id="CAI2374264.1"/>
    </source>
</evidence>
<feature type="compositionally biased region" description="Basic and acidic residues" evidence="3">
    <location>
        <begin position="1"/>
        <end position="24"/>
    </location>
</feature>
<feature type="domain" description="RRM" evidence="4">
    <location>
        <begin position="61"/>
        <end position="138"/>
    </location>
</feature>
<feature type="domain" description="RRM" evidence="4">
    <location>
        <begin position="155"/>
        <end position="232"/>
    </location>
</feature>
<dbReference type="SMART" id="SM00360">
    <property type="entry name" value="RRM"/>
    <property type="match status" value="2"/>
</dbReference>
<dbReference type="InterPro" id="IPR012677">
    <property type="entry name" value="Nucleotide-bd_a/b_plait_sf"/>
</dbReference>
<evidence type="ECO:0000256" key="1">
    <source>
        <dbReference type="ARBA" id="ARBA00022884"/>
    </source>
</evidence>
<protein>
    <recommendedName>
        <fullName evidence="4">RRM domain-containing protein</fullName>
    </recommendedName>
</protein>
<dbReference type="SUPFAM" id="SSF54928">
    <property type="entry name" value="RNA-binding domain, RBD"/>
    <property type="match status" value="2"/>
</dbReference>
<dbReference type="Gene3D" id="3.30.70.330">
    <property type="match status" value="2"/>
</dbReference>
<dbReference type="Pfam" id="PF00076">
    <property type="entry name" value="RRM_1"/>
    <property type="match status" value="2"/>
</dbReference>
<feature type="region of interest" description="Disordered" evidence="3">
    <location>
        <begin position="1"/>
        <end position="53"/>
    </location>
</feature>
<dbReference type="EMBL" id="CAMPGE010015653">
    <property type="protein sequence ID" value="CAI2374264.1"/>
    <property type="molecule type" value="Genomic_DNA"/>
</dbReference>